<dbReference type="Proteomes" id="UP001492380">
    <property type="component" value="Unassembled WGS sequence"/>
</dbReference>
<keyword evidence="1" id="KW-0489">Methyltransferase</keyword>
<sequence length="284" mass="31435">MTVTQNSKKDHWSSKAYNTSASFVPKLATTVYSYLDPQPTDSILDIGCGDGPLTAQIAGAVSSGRVLGLDASPSMIQTAQKDYAPSKHPNLIFQVADCTKLSKEVPEVLDGSFDKVFSNAAYHWILRNPETRKDVFSDAFKALKPGGSLVFEMGGAGNVAEVRSTIIAALAMHGVLLDEARKADPWFFPSEKWISAMLEDVGFQVERVELEYRPTRLTDHDEGGLEGWVRLFGAQLLETVSELTRAEVVRWVVEVLRSSCQREEDGSWWIGYVRLRAVAKKPQH</sequence>
<organism evidence="4 5">
    <name type="scientific">Phyllosticta capitalensis</name>
    <dbReference type="NCBI Taxonomy" id="121624"/>
    <lineage>
        <taxon>Eukaryota</taxon>
        <taxon>Fungi</taxon>
        <taxon>Dikarya</taxon>
        <taxon>Ascomycota</taxon>
        <taxon>Pezizomycotina</taxon>
        <taxon>Dothideomycetes</taxon>
        <taxon>Dothideomycetes incertae sedis</taxon>
        <taxon>Botryosphaeriales</taxon>
        <taxon>Phyllostictaceae</taxon>
        <taxon>Phyllosticta</taxon>
    </lineage>
</organism>
<name>A0ABR1YYX2_9PEZI</name>
<protein>
    <recommendedName>
        <fullName evidence="3">Methyltransferase domain-containing protein</fullName>
    </recommendedName>
</protein>
<dbReference type="CDD" id="cd02440">
    <property type="entry name" value="AdoMet_MTases"/>
    <property type="match status" value="1"/>
</dbReference>
<proteinExistence type="predicted"/>
<keyword evidence="5" id="KW-1185">Reference proteome</keyword>
<evidence type="ECO:0000256" key="2">
    <source>
        <dbReference type="ARBA" id="ARBA00022679"/>
    </source>
</evidence>
<reference evidence="4 5" key="1">
    <citation type="submission" date="2024-04" db="EMBL/GenBank/DDBJ databases">
        <title>Phyllosticta paracitricarpa is synonymous to the EU quarantine fungus P. citricarpa based on phylogenomic analyses.</title>
        <authorList>
            <consortium name="Lawrence Berkeley National Laboratory"/>
            <person name="Van Ingen-Buijs V.A."/>
            <person name="Van Westerhoven A.C."/>
            <person name="Haridas S."/>
            <person name="Skiadas P."/>
            <person name="Martin F."/>
            <person name="Groenewald J.Z."/>
            <person name="Crous P.W."/>
            <person name="Seidl M.F."/>
        </authorList>
    </citation>
    <scope>NUCLEOTIDE SEQUENCE [LARGE SCALE GENOMIC DNA]</scope>
    <source>
        <strain evidence="4 5">CBS 123374</strain>
    </source>
</reference>
<evidence type="ECO:0000313" key="5">
    <source>
        <dbReference type="Proteomes" id="UP001492380"/>
    </source>
</evidence>
<dbReference type="InterPro" id="IPR041698">
    <property type="entry name" value="Methyltransf_25"/>
</dbReference>
<comment type="caution">
    <text evidence="4">The sequence shown here is derived from an EMBL/GenBank/DDBJ whole genome shotgun (WGS) entry which is preliminary data.</text>
</comment>
<keyword evidence="2" id="KW-0808">Transferase</keyword>
<feature type="domain" description="Methyltransferase" evidence="3">
    <location>
        <begin position="43"/>
        <end position="147"/>
    </location>
</feature>
<dbReference type="SUPFAM" id="SSF53335">
    <property type="entry name" value="S-adenosyl-L-methionine-dependent methyltransferases"/>
    <property type="match status" value="1"/>
</dbReference>
<gene>
    <name evidence="4" type="ORF">HDK90DRAFT_137458</name>
</gene>
<evidence type="ECO:0000259" key="3">
    <source>
        <dbReference type="Pfam" id="PF13649"/>
    </source>
</evidence>
<dbReference type="Gene3D" id="3.40.50.150">
    <property type="entry name" value="Vaccinia Virus protein VP39"/>
    <property type="match status" value="1"/>
</dbReference>
<evidence type="ECO:0000313" key="4">
    <source>
        <dbReference type="EMBL" id="KAK8243917.1"/>
    </source>
</evidence>
<dbReference type="PANTHER" id="PTHR43861:SF1">
    <property type="entry name" value="TRANS-ACONITATE 2-METHYLTRANSFERASE"/>
    <property type="match status" value="1"/>
</dbReference>
<evidence type="ECO:0000256" key="1">
    <source>
        <dbReference type="ARBA" id="ARBA00022603"/>
    </source>
</evidence>
<dbReference type="EMBL" id="JBBWRZ010000002">
    <property type="protein sequence ID" value="KAK8243917.1"/>
    <property type="molecule type" value="Genomic_DNA"/>
</dbReference>
<accession>A0ABR1YYX2</accession>
<dbReference type="Pfam" id="PF13649">
    <property type="entry name" value="Methyltransf_25"/>
    <property type="match status" value="1"/>
</dbReference>
<dbReference type="PANTHER" id="PTHR43861">
    <property type="entry name" value="TRANS-ACONITATE 2-METHYLTRANSFERASE-RELATED"/>
    <property type="match status" value="1"/>
</dbReference>
<dbReference type="InterPro" id="IPR029063">
    <property type="entry name" value="SAM-dependent_MTases_sf"/>
</dbReference>